<gene>
    <name evidence="15" type="ORF">IHQ68_08385</name>
</gene>
<dbReference type="PANTHER" id="PTHR47354:SF8">
    <property type="entry name" value="1,2-PHENYLACETYL-COA EPOXIDASE, SUBUNIT E"/>
    <property type="match status" value="1"/>
</dbReference>
<feature type="transmembrane region" description="Helical" evidence="13">
    <location>
        <begin position="70"/>
        <end position="87"/>
    </location>
</feature>
<evidence type="ECO:0000256" key="1">
    <source>
        <dbReference type="ARBA" id="ARBA00001974"/>
    </source>
</evidence>
<comment type="cofactor">
    <cofactor evidence="1">
        <name>FAD</name>
        <dbReference type="ChEBI" id="CHEBI:57692"/>
    </cofactor>
</comment>
<dbReference type="Pfam" id="PF08022">
    <property type="entry name" value="FAD_binding_8"/>
    <property type="match status" value="1"/>
</dbReference>
<comment type="subcellular location">
    <subcellularLocation>
        <location evidence="2">Membrane</location>
        <topology evidence="2">Multi-pass membrane protein</topology>
    </subcellularLocation>
</comment>
<evidence type="ECO:0000256" key="11">
    <source>
        <dbReference type="ARBA" id="ARBA00023014"/>
    </source>
</evidence>
<sequence length="418" mass="46483">MTGRAICFALCAIAAVLSIPAASWTGLPTWLSLACSSAAFVAMALNQFLATRPRFAEGLFGGLDQIYRTHRHLGVLAFALILIHFFLTPDFQGKQLASDLNKLAKNVGMVGFIGLMALIFVSILKRIPFTKIETPYHWWRWSHRLIGVFFCLIAFHQFFIKRPFAGDAWLANYLAFFAVLGVLSYLWTEFTAVFRRRKYQVTSVARLPAATVIEARPLGRPIRVKPGQFAFLSFVKSGLREPHPFTVAGYGADGSVRFAIKPLGDFTRRLRDLAAVGDEIRVEGGYGRFVHLRGGDRQVWLAGGIGITPFLAMASSLKAEDPRKIMLVHCVRDESEAVEAEKLHARAAELPNFSFRLHKSSEAGRLEAAGLKQAAPFDLNGADLWFCGPPMLRTAMAKGLSAAGVKIRRLEFERFEFR</sequence>
<dbReference type="PRINTS" id="PR00409">
    <property type="entry name" value="PHDIOXRDTASE"/>
</dbReference>
<keyword evidence="7" id="KW-0274">FAD</keyword>
<dbReference type="PROSITE" id="PS51257">
    <property type="entry name" value="PROKAR_LIPOPROTEIN"/>
    <property type="match status" value="1"/>
</dbReference>
<evidence type="ECO:0000256" key="5">
    <source>
        <dbReference type="ARBA" id="ARBA00022714"/>
    </source>
</evidence>
<accession>A0ABU1DET1</accession>
<keyword evidence="10" id="KW-0408">Iron</keyword>
<keyword evidence="16" id="KW-1185">Reference proteome</keyword>
<organism evidence="15 16">
    <name type="scientific">Chelatococcus sambhunathii</name>
    <dbReference type="NCBI Taxonomy" id="363953"/>
    <lineage>
        <taxon>Bacteria</taxon>
        <taxon>Pseudomonadati</taxon>
        <taxon>Pseudomonadota</taxon>
        <taxon>Alphaproteobacteria</taxon>
        <taxon>Hyphomicrobiales</taxon>
        <taxon>Chelatococcaceae</taxon>
        <taxon>Chelatococcus</taxon>
    </lineage>
</organism>
<evidence type="ECO:0000256" key="7">
    <source>
        <dbReference type="ARBA" id="ARBA00022827"/>
    </source>
</evidence>
<protein>
    <submittedName>
        <fullName evidence="15">Ferric reductase-like transmembrane domain-containing protein</fullName>
    </submittedName>
</protein>
<dbReference type="PROSITE" id="PS51384">
    <property type="entry name" value="FAD_FR"/>
    <property type="match status" value="1"/>
</dbReference>
<dbReference type="InterPro" id="IPR013130">
    <property type="entry name" value="Fe3_Rdtase_TM_dom"/>
</dbReference>
<dbReference type="InterPro" id="IPR017938">
    <property type="entry name" value="Riboflavin_synthase-like_b-brl"/>
</dbReference>
<evidence type="ECO:0000313" key="15">
    <source>
        <dbReference type="EMBL" id="MDR4306633.1"/>
    </source>
</evidence>
<evidence type="ECO:0000313" key="16">
    <source>
        <dbReference type="Proteomes" id="UP001181622"/>
    </source>
</evidence>
<dbReference type="Gene3D" id="3.40.50.80">
    <property type="entry name" value="Nucleotide-binding domain of ferredoxin-NADP reductase (FNR) module"/>
    <property type="match status" value="1"/>
</dbReference>
<dbReference type="InterPro" id="IPR013112">
    <property type="entry name" value="FAD-bd_8"/>
</dbReference>
<dbReference type="InterPro" id="IPR001433">
    <property type="entry name" value="OxRdtase_FAD/NAD-bd"/>
</dbReference>
<keyword evidence="4 13" id="KW-0812">Transmembrane</keyword>
<dbReference type="PANTHER" id="PTHR47354">
    <property type="entry name" value="NADH OXIDOREDUCTASE HCR"/>
    <property type="match status" value="1"/>
</dbReference>
<dbReference type="EMBL" id="JADBEO010000014">
    <property type="protein sequence ID" value="MDR4306633.1"/>
    <property type="molecule type" value="Genomic_DNA"/>
</dbReference>
<proteinExistence type="predicted"/>
<name>A0ABU1DET1_9HYPH</name>
<evidence type="ECO:0000256" key="3">
    <source>
        <dbReference type="ARBA" id="ARBA00022630"/>
    </source>
</evidence>
<evidence type="ECO:0000256" key="8">
    <source>
        <dbReference type="ARBA" id="ARBA00022989"/>
    </source>
</evidence>
<keyword evidence="12 13" id="KW-0472">Membrane</keyword>
<dbReference type="Pfam" id="PF01794">
    <property type="entry name" value="Ferric_reduct"/>
    <property type="match status" value="1"/>
</dbReference>
<dbReference type="InterPro" id="IPR050415">
    <property type="entry name" value="MRET"/>
</dbReference>
<dbReference type="CDD" id="cd06198">
    <property type="entry name" value="FNR_like_3"/>
    <property type="match status" value="1"/>
</dbReference>
<keyword evidence="9" id="KW-0560">Oxidoreductase</keyword>
<evidence type="ECO:0000256" key="10">
    <source>
        <dbReference type="ARBA" id="ARBA00023004"/>
    </source>
</evidence>
<feature type="transmembrane region" description="Helical" evidence="13">
    <location>
        <begin position="145"/>
        <end position="164"/>
    </location>
</feature>
<evidence type="ECO:0000256" key="12">
    <source>
        <dbReference type="ARBA" id="ARBA00023136"/>
    </source>
</evidence>
<evidence type="ECO:0000256" key="13">
    <source>
        <dbReference type="SAM" id="Phobius"/>
    </source>
</evidence>
<feature type="transmembrane region" description="Helical" evidence="13">
    <location>
        <begin position="31"/>
        <end position="49"/>
    </location>
</feature>
<dbReference type="InterPro" id="IPR039261">
    <property type="entry name" value="FNR_nucleotide-bd"/>
</dbReference>
<keyword evidence="6" id="KW-0479">Metal-binding</keyword>
<feature type="domain" description="FAD-binding FR-type" evidence="14">
    <location>
        <begin position="194"/>
        <end position="292"/>
    </location>
</feature>
<evidence type="ECO:0000256" key="6">
    <source>
        <dbReference type="ARBA" id="ARBA00022723"/>
    </source>
</evidence>
<keyword evidence="3" id="KW-0285">Flavoprotein</keyword>
<evidence type="ECO:0000256" key="4">
    <source>
        <dbReference type="ARBA" id="ARBA00022692"/>
    </source>
</evidence>
<dbReference type="InterPro" id="IPR017927">
    <property type="entry name" value="FAD-bd_FR_type"/>
</dbReference>
<dbReference type="SUPFAM" id="SSF52343">
    <property type="entry name" value="Ferredoxin reductase-like, C-terminal NADP-linked domain"/>
    <property type="match status" value="1"/>
</dbReference>
<reference evidence="15" key="1">
    <citation type="submission" date="2020-10" db="EMBL/GenBank/DDBJ databases">
        <authorList>
            <person name="Abbas A."/>
            <person name="Razzaq R."/>
            <person name="Waqas M."/>
            <person name="Abbas N."/>
            <person name="Nielsen T.K."/>
            <person name="Hansen L.H."/>
            <person name="Hussain S."/>
            <person name="Shahid M."/>
        </authorList>
    </citation>
    <scope>NUCLEOTIDE SEQUENCE</scope>
    <source>
        <strain evidence="15">S14</strain>
    </source>
</reference>
<feature type="transmembrane region" description="Helical" evidence="13">
    <location>
        <begin position="170"/>
        <end position="188"/>
    </location>
</feature>
<comment type="caution">
    <text evidence="15">The sequence shown here is derived from an EMBL/GenBank/DDBJ whole genome shotgun (WGS) entry which is preliminary data.</text>
</comment>
<keyword evidence="5" id="KW-0001">2Fe-2S</keyword>
<dbReference type="Proteomes" id="UP001181622">
    <property type="component" value="Unassembled WGS sequence"/>
</dbReference>
<feature type="transmembrane region" description="Helical" evidence="13">
    <location>
        <begin position="107"/>
        <end position="124"/>
    </location>
</feature>
<evidence type="ECO:0000256" key="2">
    <source>
        <dbReference type="ARBA" id="ARBA00004141"/>
    </source>
</evidence>
<evidence type="ECO:0000256" key="9">
    <source>
        <dbReference type="ARBA" id="ARBA00023002"/>
    </source>
</evidence>
<dbReference type="SUPFAM" id="SSF63380">
    <property type="entry name" value="Riboflavin synthase domain-like"/>
    <property type="match status" value="1"/>
</dbReference>
<dbReference type="RefSeq" id="WP_309390693.1">
    <property type="nucleotide sequence ID" value="NZ_JADBEO010000014.1"/>
</dbReference>
<keyword evidence="11" id="KW-0411">Iron-sulfur</keyword>
<evidence type="ECO:0000259" key="14">
    <source>
        <dbReference type="PROSITE" id="PS51384"/>
    </source>
</evidence>
<keyword evidence="8 13" id="KW-1133">Transmembrane helix</keyword>
<dbReference type="Pfam" id="PF00175">
    <property type="entry name" value="NAD_binding_1"/>
    <property type="match status" value="1"/>
</dbReference>
<dbReference type="Gene3D" id="2.40.30.10">
    <property type="entry name" value="Translation factors"/>
    <property type="match status" value="1"/>
</dbReference>